<evidence type="ECO:0000313" key="5">
    <source>
        <dbReference type="RefSeq" id="XP_033530252.1"/>
    </source>
</evidence>
<dbReference type="GO" id="GO:0006302">
    <property type="term" value="P:double-strand break repair"/>
    <property type="evidence" value="ECO:0007669"/>
    <property type="project" value="TreeGrafter"/>
</dbReference>
<evidence type="ECO:0000313" key="3">
    <source>
        <dbReference type="EMBL" id="KAF1808621.1"/>
    </source>
</evidence>
<reference evidence="5" key="3">
    <citation type="submission" date="2025-04" db="UniProtKB">
        <authorList>
            <consortium name="RefSeq"/>
        </authorList>
    </citation>
    <scope>IDENTIFICATION</scope>
    <source>
        <strain evidence="5">CBS 781.70</strain>
    </source>
</reference>
<dbReference type="GeneID" id="54417367"/>
<evidence type="ECO:0000313" key="4">
    <source>
        <dbReference type="Proteomes" id="UP000504638"/>
    </source>
</evidence>
<dbReference type="PANTHER" id="PTHR28535">
    <property type="entry name" value="ZINC FINGER GRF-TYPE CONTAINING 1"/>
    <property type="match status" value="1"/>
</dbReference>
<proteinExistence type="predicted"/>
<dbReference type="InterPro" id="IPR052800">
    <property type="entry name" value="DNA_Repair_Helicase_ZGRF1"/>
</dbReference>
<gene>
    <name evidence="3 5" type="ORF">P152DRAFT_405052</name>
</gene>
<protein>
    <recommendedName>
        <fullName evidence="2">5'-3' DNA helicase ZGRF1-like N-terminal domain-containing protein</fullName>
    </recommendedName>
</protein>
<dbReference type="InterPro" id="IPR018838">
    <property type="entry name" value="ZGRF1-like_N"/>
</dbReference>
<dbReference type="AlphaFoldDB" id="A0A6G1FSG2"/>
<feature type="non-terminal residue" evidence="3">
    <location>
        <position position="206"/>
    </location>
</feature>
<name>A0A6G1FSG2_9PEZI</name>
<dbReference type="RefSeq" id="XP_033530252.1">
    <property type="nucleotide sequence ID" value="XM_033676797.1"/>
</dbReference>
<organism evidence="3">
    <name type="scientific">Eremomyces bilateralis CBS 781.70</name>
    <dbReference type="NCBI Taxonomy" id="1392243"/>
    <lineage>
        <taxon>Eukaryota</taxon>
        <taxon>Fungi</taxon>
        <taxon>Dikarya</taxon>
        <taxon>Ascomycota</taxon>
        <taxon>Pezizomycotina</taxon>
        <taxon>Dothideomycetes</taxon>
        <taxon>Dothideomycetes incertae sedis</taxon>
        <taxon>Eremomycetales</taxon>
        <taxon>Eremomycetaceae</taxon>
        <taxon>Eremomyces</taxon>
    </lineage>
</organism>
<evidence type="ECO:0000256" key="1">
    <source>
        <dbReference type="SAM" id="MobiDB-lite"/>
    </source>
</evidence>
<accession>A0A6G1FSG2</accession>
<dbReference type="GO" id="GO:0035861">
    <property type="term" value="C:site of double-strand break"/>
    <property type="evidence" value="ECO:0007669"/>
    <property type="project" value="TreeGrafter"/>
</dbReference>
<dbReference type="OrthoDB" id="6513042at2759"/>
<feature type="region of interest" description="Disordered" evidence="1">
    <location>
        <begin position="149"/>
        <end position="206"/>
    </location>
</feature>
<dbReference type="GO" id="GO:0005634">
    <property type="term" value="C:nucleus"/>
    <property type="evidence" value="ECO:0007669"/>
    <property type="project" value="TreeGrafter"/>
</dbReference>
<reference evidence="5" key="2">
    <citation type="submission" date="2020-04" db="EMBL/GenBank/DDBJ databases">
        <authorList>
            <consortium name="NCBI Genome Project"/>
        </authorList>
    </citation>
    <scope>NUCLEOTIDE SEQUENCE</scope>
    <source>
        <strain evidence="5">CBS 781.70</strain>
    </source>
</reference>
<reference evidence="3 5" key="1">
    <citation type="submission" date="2020-01" db="EMBL/GenBank/DDBJ databases">
        <authorList>
            <consortium name="DOE Joint Genome Institute"/>
            <person name="Haridas S."/>
            <person name="Albert R."/>
            <person name="Binder M."/>
            <person name="Bloem J."/>
            <person name="Labutti K."/>
            <person name="Salamov A."/>
            <person name="Andreopoulos B."/>
            <person name="Baker S.E."/>
            <person name="Barry K."/>
            <person name="Bills G."/>
            <person name="Bluhm B.H."/>
            <person name="Cannon C."/>
            <person name="Castanera R."/>
            <person name="Culley D.E."/>
            <person name="Daum C."/>
            <person name="Ezra D."/>
            <person name="Gonzalez J.B."/>
            <person name="Henrissat B."/>
            <person name="Kuo A."/>
            <person name="Liang C."/>
            <person name="Lipzen A."/>
            <person name="Lutzoni F."/>
            <person name="Magnuson J."/>
            <person name="Mondo S."/>
            <person name="Nolan M."/>
            <person name="Ohm R."/>
            <person name="Pangilinan J."/>
            <person name="Park H.-J."/>
            <person name="Ramirez L."/>
            <person name="Alfaro M."/>
            <person name="Sun H."/>
            <person name="Tritt A."/>
            <person name="Yoshinaga Y."/>
            <person name="Zwiers L.-H."/>
            <person name="Turgeon B.G."/>
            <person name="Goodwin S.B."/>
            <person name="Spatafora J.W."/>
            <person name="Crous P.W."/>
            <person name="Grigoriev I.V."/>
        </authorList>
    </citation>
    <scope>NUCLEOTIDE SEQUENCE</scope>
    <source>
        <strain evidence="3 5">CBS 781.70</strain>
    </source>
</reference>
<evidence type="ECO:0000259" key="2">
    <source>
        <dbReference type="Pfam" id="PF10382"/>
    </source>
</evidence>
<dbReference type="EMBL" id="ML975181">
    <property type="protein sequence ID" value="KAF1808621.1"/>
    <property type="molecule type" value="Genomic_DNA"/>
</dbReference>
<sequence>MISTISQPPSTFTVPPSQNTAPVNEFRCLYTHDIQRKKKRWQDGFLKFHTFNKRVMVYDTARNFVGDLHWKDVAEVQEGVELELDIGVLVEVTEKLGTTTTNLAPIFQRKANVASSNRPRPTPAPATVRQPIAIQGTIPAQMRHKPLASLLGTPTGRHGRAMLPIHSPYTERHGDGERQPTGESARKRQRIEDPGQEPGWSVTRVS</sequence>
<dbReference type="Proteomes" id="UP000504638">
    <property type="component" value="Unplaced"/>
</dbReference>
<dbReference type="PANTHER" id="PTHR28535:SF1">
    <property type="entry name" value="PROTEIN ZGRF1"/>
    <property type="match status" value="1"/>
</dbReference>
<keyword evidence="4" id="KW-1185">Reference proteome</keyword>
<dbReference type="Pfam" id="PF10382">
    <property type="entry name" value="ZGRF1-like_N"/>
    <property type="match status" value="1"/>
</dbReference>
<feature type="domain" description="5'-3' DNA helicase ZGRF1-like N-terminal" evidence="2">
    <location>
        <begin position="23"/>
        <end position="102"/>
    </location>
</feature>
<feature type="compositionally biased region" description="Basic and acidic residues" evidence="1">
    <location>
        <begin position="169"/>
        <end position="193"/>
    </location>
</feature>